<dbReference type="OrthoDB" id="1851194at2"/>
<dbReference type="Proteomes" id="UP000220904">
    <property type="component" value="Unassembled WGS sequence"/>
</dbReference>
<protein>
    <recommendedName>
        <fullName evidence="3">DUF2313 domain-containing protein</fullName>
    </recommendedName>
</protein>
<evidence type="ECO:0000313" key="1">
    <source>
        <dbReference type="EMBL" id="PDX87869.1"/>
    </source>
</evidence>
<evidence type="ECO:0000313" key="2">
    <source>
        <dbReference type="Proteomes" id="UP000220904"/>
    </source>
</evidence>
<accession>A0A2A7B957</accession>
<dbReference type="EMBL" id="NOUV01000005">
    <property type="protein sequence ID" value="PDX87869.1"/>
    <property type="molecule type" value="Genomic_DNA"/>
</dbReference>
<dbReference type="Pfam" id="PF10076">
    <property type="entry name" value="Phage_Mu_Gp48"/>
    <property type="match status" value="1"/>
</dbReference>
<dbReference type="InterPro" id="IPR018755">
    <property type="entry name" value="Phage_Mu_Gp48"/>
</dbReference>
<dbReference type="RefSeq" id="WP_097791532.1">
    <property type="nucleotide sequence ID" value="NZ_NOUV01000005.1"/>
</dbReference>
<comment type="caution">
    <text evidence="1">The sequence shown here is derived from an EMBL/GenBank/DDBJ whole genome shotgun (WGS) entry which is preliminary data.</text>
</comment>
<organism evidence="1 2">
    <name type="scientific">Faecalibacterium prausnitzii</name>
    <dbReference type="NCBI Taxonomy" id="853"/>
    <lineage>
        <taxon>Bacteria</taxon>
        <taxon>Bacillati</taxon>
        <taxon>Bacillota</taxon>
        <taxon>Clostridia</taxon>
        <taxon>Eubacteriales</taxon>
        <taxon>Oscillospiraceae</taxon>
        <taxon>Faecalibacterium</taxon>
    </lineage>
</organism>
<name>A0A2A7B957_9FIRM</name>
<evidence type="ECO:0008006" key="3">
    <source>
        <dbReference type="Google" id="ProtNLM"/>
    </source>
</evidence>
<reference evidence="1 2" key="1">
    <citation type="journal article" date="2017" name="Front. Microbiol.">
        <title>New Insights into the Diversity of the Genus Faecalibacterium.</title>
        <authorList>
            <person name="Benevides L."/>
            <person name="Burman S."/>
            <person name="Martin R."/>
            <person name="Robert V."/>
            <person name="Thomas M."/>
            <person name="Miquel S."/>
            <person name="Chain F."/>
            <person name="Sokol H."/>
            <person name="Bermudez-Humaran L.G."/>
            <person name="Morrison M."/>
            <person name="Langella P."/>
            <person name="Azevedo V.A."/>
            <person name="Chatel J.M."/>
            <person name="Soares S."/>
        </authorList>
    </citation>
    <scope>NUCLEOTIDE SEQUENCE [LARGE SCALE GENOMIC DNA]</scope>
    <source>
        <strain evidence="1 2">AHMP21</strain>
    </source>
</reference>
<gene>
    <name evidence="1" type="ORF">CHR60_02275</name>
</gene>
<proteinExistence type="predicted"/>
<sequence>MERKLIDYLPYVIRDYAEFQGIMGSEQPEIEKAWNTTDDLLDNQFIPTAGNMGLSRWEKILGIIPKGTDSLEDRRFRILTRINEELPYTLPQLRNILETLCGKGNYSADVEEGTYQLLVKIGLAAKNNFNDVESLLNRVVPQNMVVTLLQLYNTHAELGRFTHAQLAAYTHNQLRNEVLKNGE</sequence>
<dbReference type="AlphaFoldDB" id="A0A2A7B957"/>